<dbReference type="AlphaFoldDB" id="A0A7R9KCM2"/>
<comment type="function">
    <text evidence="11">Catalyzes the attachment of arginine to tRNA(Arg) in a two-step reaction: arginine is first activated by ATP to form Arg-AMP and then transferred to the acceptor end of tRNA(Arg).</text>
</comment>
<dbReference type="InterPro" id="IPR001412">
    <property type="entry name" value="aa-tRNA-synth_I_CS"/>
</dbReference>
<evidence type="ECO:0000256" key="10">
    <source>
        <dbReference type="ARBA" id="ARBA00049339"/>
    </source>
</evidence>
<dbReference type="GO" id="GO:0004814">
    <property type="term" value="F:arginine-tRNA ligase activity"/>
    <property type="evidence" value="ECO:0007669"/>
    <property type="project" value="UniProtKB-EC"/>
</dbReference>
<evidence type="ECO:0000256" key="1">
    <source>
        <dbReference type="ARBA" id="ARBA00005594"/>
    </source>
</evidence>
<dbReference type="Proteomes" id="UP000759131">
    <property type="component" value="Unassembled WGS sequence"/>
</dbReference>
<feature type="domain" description="BZIP" evidence="15">
    <location>
        <begin position="140"/>
        <end position="198"/>
    </location>
</feature>
<dbReference type="GO" id="GO:0005739">
    <property type="term" value="C:mitochondrion"/>
    <property type="evidence" value="ECO:0007669"/>
    <property type="project" value="TreeGrafter"/>
</dbReference>
<dbReference type="OrthoDB" id="68056at2759"/>
<dbReference type="InterPro" id="IPR001278">
    <property type="entry name" value="Arg-tRNA-ligase"/>
</dbReference>
<dbReference type="InterPro" id="IPR046347">
    <property type="entry name" value="bZIP_sf"/>
</dbReference>
<evidence type="ECO:0000256" key="8">
    <source>
        <dbReference type="ARBA" id="ARBA00033033"/>
    </source>
</evidence>
<evidence type="ECO:0000256" key="12">
    <source>
        <dbReference type="RuleBase" id="RU363038"/>
    </source>
</evidence>
<comment type="similarity">
    <text evidence="1 12">Belongs to the class-I aminoacyl-tRNA synthetase family.</text>
</comment>
<feature type="coiled-coil region" evidence="13">
    <location>
        <begin position="165"/>
        <end position="192"/>
    </location>
</feature>
<dbReference type="InterPro" id="IPR004827">
    <property type="entry name" value="bZIP"/>
</dbReference>
<dbReference type="EMBL" id="OC854859">
    <property type="protein sequence ID" value="CAD7620602.1"/>
    <property type="molecule type" value="Genomic_DNA"/>
</dbReference>
<evidence type="ECO:0000256" key="2">
    <source>
        <dbReference type="ARBA" id="ARBA00012837"/>
    </source>
</evidence>
<feature type="region of interest" description="Disordered" evidence="14">
    <location>
        <begin position="39"/>
        <end position="58"/>
    </location>
</feature>
<proteinExistence type="inferred from homology"/>
<protein>
    <recommendedName>
        <fullName evidence="9">Probable arginine--tRNA ligase, mitochondrial</fullName>
        <ecNumber evidence="2">6.1.1.19</ecNumber>
    </recommendedName>
    <alternativeName>
        <fullName evidence="8">Arginyl-tRNA synthetase</fullName>
    </alternativeName>
</protein>
<keyword evidence="4 12" id="KW-0547">Nucleotide-binding</keyword>
<evidence type="ECO:0000256" key="9">
    <source>
        <dbReference type="ARBA" id="ARBA00039495"/>
    </source>
</evidence>
<reference evidence="16" key="1">
    <citation type="submission" date="2020-11" db="EMBL/GenBank/DDBJ databases">
        <authorList>
            <person name="Tran Van P."/>
        </authorList>
    </citation>
    <scope>NUCLEOTIDE SEQUENCE</scope>
</reference>
<keyword evidence="3 12" id="KW-0436">Ligase</keyword>
<evidence type="ECO:0000256" key="13">
    <source>
        <dbReference type="SAM" id="Coils"/>
    </source>
</evidence>
<dbReference type="InterPro" id="IPR035684">
    <property type="entry name" value="ArgRS_core"/>
</dbReference>
<dbReference type="SUPFAM" id="SSF57959">
    <property type="entry name" value="Leucine zipper domain"/>
    <property type="match status" value="1"/>
</dbReference>
<evidence type="ECO:0000256" key="11">
    <source>
        <dbReference type="ARBA" id="ARBA00049595"/>
    </source>
</evidence>
<dbReference type="GO" id="GO:0003700">
    <property type="term" value="F:DNA-binding transcription factor activity"/>
    <property type="evidence" value="ECO:0007669"/>
    <property type="project" value="InterPro"/>
</dbReference>
<dbReference type="InterPro" id="IPR014729">
    <property type="entry name" value="Rossmann-like_a/b/a_fold"/>
</dbReference>
<feature type="region of interest" description="Disordered" evidence="14">
    <location>
        <begin position="130"/>
        <end position="155"/>
    </location>
</feature>
<evidence type="ECO:0000256" key="14">
    <source>
        <dbReference type="SAM" id="MobiDB-lite"/>
    </source>
</evidence>
<evidence type="ECO:0000256" key="3">
    <source>
        <dbReference type="ARBA" id="ARBA00022598"/>
    </source>
</evidence>
<keyword evidence="6 12" id="KW-0648">Protein biosynthesis</keyword>
<dbReference type="SMART" id="SM00338">
    <property type="entry name" value="BRLZ"/>
    <property type="match status" value="1"/>
</dbReference>
<evidence type="ECO:0000313" key="16">
    <source>
        <dbReference type="EMBL" id="CAD7620602.1"/>
    </source>
</evidence>
<gene>
    <name evidence="16" type="ORF">OSB1V03_LOCUS1083</name>
</gene>
<evidence type="ECO:0000256" key="6">
    <source>
        <dbReference type="ARBA" id="ARBA00022917"/>
    </source>
</evidence>
<dbReference type="Gene3D" id="3.40.50.620">
    <property type="entry name" value="HUPs"/>
    <property type="match status" value="2"/>
</dbReference>
<keyword evidence="7 12" id="KW-0030">Aminoacyl-tRNA synthetase</keyword>
<evidence type="ECO:0000313" key="17">
    <source>
        <dbReference type="Proteomes" id="UP000759131"/>
    </source>
</evidence>
<dbReference type="PRINTS" id="PR01038">
    <property type="entry name" value="TRNASYNTHARG"/>
</dbReference>
<dbReference type="PROSITE" id="PS50217">
    <property type="entry name" value="BZIP"/>
    <property type="match status" value="1"/>
</dbReference>
<name>A0A7R9KCM2_9ACAR</name>
<dbReference type="PANTHER" id="PTHR11956:SF11">
    <property type="entry name" value="ARGININE--TRNA LIGASE, MITOCHONDRIAL-RELATED"/>
    <property type="match status" value="1"/>
</dbReference>
<dbReference type="Gene3D" id="1.10.730.10">
    <property type="entry name" value="Isoleucyl-tRNA Synthetase, Domain 1"/>
    <property type="match status" value="1"/>
</dbReference>
<dbReference type="EC" id="6.1.1.19" evidence="2"/>
<keyword evidence="5 12" id="KW-0067">ATP-binding</keyword>
<dbReference type="Pfam" id="PF00750">
    <property type="entry name" value="tRNA-synt_1d"/>
    <property type="match status" value="1"/>
</dbReference>
<dbReference type="GO" id="GO:0006420">
    <property type="term" value="P:arginyl-tRNA aminoacylation"/>
    <property type="evidence" value="ECO:0007669"/>
    <property type="project" value="InterPro"/>
</dbReference>
<dbReference type="Gene3D" id="1.20.5.170">
    <property type="match status" value="1"/>
</dbReference>
<sequence>MSASKRNECPLDVDMDLEDNYPIISDVLWNPNAVDFPTPLQPQDVTHNSHHNDDNDREVDGKRFWLTVNHIRADLNPCDAQQEVSESEAIVPNANPTVLQVDRNPTHEADGGVAAEPVIARPIVVPKRRRGRPTLDLPPEEKIKRKRSGNKVAAKKSRQLKKALIDAIIQLEPQLEEQNKKLRQELHFLELKVHPMRQWCQSAFAFTSEEYQLIIGSDDPMAAFRAVNAAKLLANEDKECNCRQFYIHFNHLTTSHTSDTISPQNVINLLSKLSFIKQIHLETNSATDETQTPQQRIVFDIEDHFYVKQLINDLKVDNLWQTYGTNTRLCCSSDGESDGPVVVEYSSPNIAKPFHVGNYRSTIIGHFVANFHRFCGHRVIALNYLGDFGTQFGILSLAFDRFGDDQSLAANPLRHLFDVYVKGSTECKASEEWRQSAKDRFNALETKQNADVLNQWNRFRELSVDRLKHLYQRIGIDFDEFHSESMYSSAGHEVIDRLRQLGHLESAGDDSRAEFAVVGTNGPNKVSLKIPVIKSDGSTLYLTRKLTHLKFGRILGMSTRKGDIVFLEDVLNEAKERAIESCKTSPNTKISEENFESVSDILGISGLLIHDLSHRRVQEYRFNWEKAIRHSGETGIALQYTHARLCSLETNCGVDIDYEFEPKVEALSDFEAKLLMNRLSQFDEILIDSFESLEPSLLVRYLFDLRQILLS</sequence>
<organism evidence="16">
    <name type="scientific">Medioppia subpectinata</name>
    <dbReference type="NCBI Taxonomy" id="1979941"/>
    <lineage>
        <taxon>Eukaryota</taxon>
        <taxon>Metazoa</taxon>
        <taxon>Ecdysozoa</taxon>
        <taxon>Arthropoda</taxon>
        <taxon>Chelicerata</taxon>
        <taxon>Arachnida</taxon>
        <taxon>Acari</taxon>
        <taxon>Acariformes</taxon>
        <taxon>Sarcoptiformes</taxon>
        <taxon>Oribatida</taxon>
        <taxon>Brachypylina</taxon>
        <taxon>Oppioidea</taxon>
        <taxon>Oppiidae</taxon>
        <taxon>Medioppia</taxon>
    </lineage>
</organism>
<dbReference type="EMBL" id="CAJPIZ010000284">
    <property type="protein sequence ID" value="CAG2101032.1"/>
    <property type="molecule type" value="Genomic_DNA"/>
</dbReference>
<dbReference type="GO" id="GO:0005524">
    <property type="term" value="F:ATP binding"/>
    <property type="evidence" value="ECO:0007669"/>
    <property type="project" value="UniProtKB-KW"/>
</dbReference>
<dbReference type="SUPFAM" id="SSF47323">
    <property type="entry name" value="Anticodon-binding domain of a subclass of class I aminoacyl-tRNA synthetases"/>
    <property type="match status" value="1"/>
</dbReference>
<accession>A0A7R9KCM2</accession>
<evidence type="ECO:0000259" key="15">
    <source>
        <dbReference type="PROSITE" id="PS50217"/>
    </source>
</evidence>
<evidence type="ECO:0000256" key="7">
    <source>
        <dbReference type="ARBA" id="ARBA00023146"/>
    </source>
</evidence>
<dbReference type="SMART" id="SM00836">
    <property type="entry name" value="DALR_1"/>
    <property type="match status" value="1"/>
</dbReference>
<feature type="compositionally biased region" description="Basic residues" evidence="14">
    <location>
        <begin position="144"/>
        <end position="155"/>
    </location>
</feature>
<dbReference type="InterPro" id="IPR008909">
    <property type="entry name" value="DALR_anticod-bd"/>
</dbReference>
<evidence type="ECO:0000256" key="4">
    <source>
        <dbReference type="ARBA" id="ARBA00022741"/>
    </source>
</evidence>
<keyword evidence="13" id="KW-0175">Coiled coil</keyword>
<evidence type="ECO:0000256" key="5">
    <source>
        <dbReference type="ARBA" id="ARBA00022840"/>
    </source>
</evidence>
<dbReference type="InterPro" id="IPR009080">
    <property type="entry name" value="tRNAsynth_Ia_anticodon-bd"/>
</dbReference>
<dbReference type="GO" id="GO:0032543">
    <property type="term" value="P:mitochondrial translation"/>
    <property type="evidence" value="ECO:0007669"/>
    <property type="project" value="TreeGrafter"/>
</dbReference>
<dbReference type="SUPFAM" id="SSF52374">
    <property type="entry name" value="Nucleotidylyl transferase"/>
    <property type="match status" value="1"/>
</dbReference>
<dbReference type="Pfam" id="PF05746">
    <property type="entry name" value="DALR_1"/>
    <property type="match status" value="1"/>
</dbReference>
<dbReference type="PANTHER" id="PTHR11956">
    <property type="entry name" value="ARGINYL-TRNA SYNTHETASE"/>
    <property type="match status" value="1"/>
</dbReference>
<keyword evidence="17" id="KW-1185">Reference proteome</keyword>
<comment type="catalytic activity">
    <reaction evidence="10">
        <text>tRNA(Arg) + L-arginine + ATP = L-arginyl-tRNA(Arg) + AMP + diphosphate</text>
        <dbReference type="Rhea" id="RHEA:20301"/>
        <dbReference type="Rhea" id="RHEA-COMP:9658"/>
        <dbReference type="Rhea" id="RHEA-COMP:9673"/>
        <dbReference type="ChEBI" id="CHEBI:30616"/>
        <dbReference type="ChEBI" id="CHEBI:32682"/>
        <dbReference type="ChEBI" id="CHEBI:33019"/>
        <dbReference type="ChEBI" id="CHEBI:78442"/>
        <dbReference type="ChEBI" id="CHEBI:78513"/>
        <dbReference type="ChEBI" id="CHEBI:456215"/>
        <dbReference type="EC" id="6.1.1.19"/>
    </reaction>
</comment>
<dbReference type="PROSITE" id="PS00178">
    <property type="entry name" value="AA_TRNA_LIGASE_I"/>
    <property type="match status" value="1"/>
</dbReference>